<name>A0ABS0T6Y4_9STAP</name>
<feature type="transmembrane region" description="Helical" evidence="5">
    <location>
        <begin position="152"/>
        <end position="170"/>
    </location>
</feature>
<dbReference type="PANTHER" id="PTHR37306:SF1">
    <property type="entry name" value="COLICIN V PRODUCTION PROTEIN"/>
    <property type="match status" value="1"/>
</dbReference>
<accession>A0ABS0T6Y4</accession>
<feature type="transmembrane region" description="Helical" evidence="5">
    <location>
        <begin position="117"/>
        <end position="140"/>
    </location>
</feature>
<proteinExistence type="predicted"/>
<feature type="transmembrane region" description="Helical" evidence="5">
    <location>
        <begin position="7"/>
        <end position="37"/>
    </location>
</feature>
<evidence type="ECO:0000256" key="1">
    <source>
        <dbReference type="ARBA" id="ARBA00004141"/>
    </source>
</evidence>
<evidence type="ECO:0000256" key="5">
    <source>
        <dbReference type="SAM" id="Phobius"/>
    </source>
</evidence>
<dbReference type="Proteomes" id="UP000751852">
    <property type="component" value="Unassembled WGS sequence"/>
</dbReference>
<sequence>MYEFIGVIVIIAFILTGFYKGGLTTTLYFLGTVFAIWSAHQLYQPFSERLQLFIPFPKTVAFDIHYALPFDQPSVHFVKLIGFILIVIVVKILLRFVMSSMNHFLETISRHMLSRIVGAIVGMGSGLIVLHFMFYVFALYPNHLLQSSLKTSIVGQWIVLYIPFLSDITLNL</sequence>
<evidence type="ECO:0000256" key="2">
    <source>
        <dbReference type="ARBA" id="ARBA00022692"/>
    </source>
</evidence>
<keyword evidence="2 5" id="KW-0812">Transmembrane</keyword>
<keyword evidence="3 5" id="KW-1133">Transmembrane helix</keyword>
<keyword evidence="7" id="KW-1185">Reference proteome</keyword>
<reference evidence="6 7" key="1">
    <citation type="submission" date="2020-04" db="EMBL/GenBank/DDBJ databases">
        <title>Staphylococcus species from domestic dog.</title>
        <authorList>
            <person name="Paterson G.K."/>
        </authorList>
    </citation>
    <scope>NUCLEOTIDE SEQUENCE [LARGE SCALE GENOMIC DNA]</scope>
    <source>
        <strain evidence="6 7">H16/1A</strain>
    </source>
</reference>
<dbReference type="Pfam" id="PF02674">
    <property type="entry name" value="Colicin_V"/>
    <property type="match status" value="1"/>
</dbReference>
<keyword evidence="4 5" id="KW-0472">Membrane</keyword>
<evidence type="ECO:0000313" key="6">
    <source>
        <dbReference type="EMBL" id="MBI5974506.1"/>
    </source>
</evidence>
<dbReference type="RefSeq" id="WP_198617299.1">
    <property type="nucleotide sequence ID" value="NZ_JABANU010000005.1"/>
</dbReference>
<evidence type="ECO:0000256" key="3">
    <source>
        <dbReference type="ARBA" id="ARBA00022989"/>
    </source>
</evidence>
<dbReference type="PANTHER" id="PTHR37306">
    <property type="entry name" value="COLICIN V PRODUCTION PROTEIN"/>
    <property type="match status" value="1"/>
</dbReference>
<dbReference type="InterPro" id="IPR003825">
    <property type="entry name" value="Colicin-V_CvpA"/>
</dbReference>
<dbReference type="EMBL" id="JABANU010000005">
    <property type="protein sequence ID" value="MBI5974506.1"/>
    <property type="molecule type" value="Genomic_DNA"/>
</dbReference>
<feature type="transmembrane region" description="Helical" evidence="5">
    <location>
        <begin position="77"/>
        <end position="97"/>
    </location>
</feature>
<evidence type="ECO:0000256" key="4">
    <source>
        <dbReference type="ARBA" id="ARBA00023136"/>
    </source>
</evidence>
<comment type="subcellular location">
    <subcellularLocation>
        <location evidence="1">Membrane</location>
        <topology evidence="1">Multi-pass membrane protein</topology>
    </subcellularLocation>
</comment>
<comment type="caution">
    <text evidence="6">The sequence shown here is derived from an EMBL/GenBank/DDBJ whole genome shotgun (WGS) entry which is preliminary data.</text>
</comment>
<evidence type="ECO:0000313" key="7">
    <source>
        <dbReference type="Proteomes" id="UP000751852"/>
    </source>
</evidence>
<protein>
    <submittedName>
        <fullName evidence="6">CvpA family protein</fullName>
    </submittedName>
</protein>
<gene>
    <name evidence="6" type="ORF">HHH54_02700</name>
</gene>
<organism evidence="6 7">
    <name type="scientific">Staphylococcus canis</name>
    <dbReference type="NCBI Taxonomy" id="2724942"/>
    <lineage>
        <taxon>Bacteria</taxon>
        <taxon>Bacillati</taxon>
        <taxon>Bacillota</taxon>
        <taxon>Bacilli</taxon>
        <taxon>Bacillales</taxon>
        <taxon>Staphylococcaceae</taxon>
        <taxon>Staphylococcus</taxon>
    </lineage>
</organism>